<dbReference type="PANTHER" id="PTHR10766">
    <property type="entry name" value="TRANSMEMBRANE 9 SUPERFAMILY PROTEIN"/>
    <property type="match status" value="1"/>
</dbReference>
<dbReference type="PANTHER" id="PTHR10766:SF111">
    <property type="entry name" value="TRANSMEMBRANE 9 SUPERFAMILY MEMBER 2"/>
    <property type="match status" value="1"/>
</dbReference>
<dbReference type="InterPro" id="IPR004240">
    <property type="entry name" value="EMP70"/>
</dbReference>
<evidence type="ECO:0000256" key="2">
    <source>
        <dbReference type="ARBA" id="ARBA00005227"/>
    </source>
</evidence>
<evidence type="ECO:0000313" key="9">
    <source>
        <dbReference type="Proteomes" id="UP001295423"/>
    </source>
</evidence>
<dbReference type="EMBL" id="CAKOGP040001747">
    <property type="protein sequence ID" value="CAJ1948457.1"/>
    <property type="molecule type" value="Genomic_DNA"/>
</dbReference>
<feature type="transmembrane region" description="Helical" evidence="7">
    <location>
        <begin position="433"/>
        <end position="455"/>
    </location>
</feature>
<comment type="subcellular location">
    <subcellularLocation>
        <location evidence="1">Membrane</location>
        <topology evidence="1">Multi-pass membrane protein</topology>
    </subcellularLocation>
</comment>
<dbReference type="Pfam" id="PF02990">
    <property type="entry name" value="EMP70"/>
    <property type="match status" value="1"/>
</dbReference>
<feature type="transmembrane region" description="Helical" evidence="7">
    <location>
        <begin position="498"/>
        <end position="521"/>
    </location>
</feature>
<feature type="transmembrane region" description="Helical" evidence="7">
    <location>
        <begin position="756"/>
        <end position="785"/>
    </location>
</feature>
<keyword evidence="9" id="KW-1185">Reference proteome</keyword>
<protein>
    <recommendedName>
        <fullName evidence="7">Transmembrane 9 superfamily member</fullName>
    </recommendedName>
</protein>
<feature type="transmembrane region" description="Helical" evidence="7">
    <location>
        <begin position="568"/>
        <end position="592"/>
    </location>
</feature>
<name>A0AAD2FPL8_9STRA</name>
<keyword evidence="4 7" id="KW-0732">Signal</keyword>
<accession>A0AAD2FPL8</accession>
<evidence type="ECO:0000256" key="7">
    <source>
        <dbReference type="RuleBase" id="RU363079"/>
    </source>
</evidence>
<evidence type="ECO:0000256" key="3">
    <source>
        <dbReference type="ARBA" id="ARBA00022692"/>
    </source>
</evidence>
<feature type="chain" id="PRO_5041766938" description="Transmembrane 9 superfamily member" evidence="7">
    <location>
        <begin position="24"/>
        <end position="796"/>
    </location>
</feature>
<dbReference type="GO" id="GO:0005737">
    <property type="term" value="C:cytoplasm"/>
    <property type="evidence" value="ECO:0007669"/>
    <property type="project" value="UniProtKB-ARBA"/>
</dbReference>
<dbReference type="GO" id="GO:0072657">
    <property type="term" value="P:protein localization to membrane"/>
    <property type="evidence" value="ECO:0007669"/>
    <property type="project" value="TreeGrafter"/>
</dbReference>
<evidence type="ECO:0000313" key="8">
    <source>
        <dbReference type="EMBL" id="CAJ1948457.1"/>
    </source>
</evidence>
<feature type="signal peptide" evidence="7">
    <location>
        <begin position="1"/>
        <end position="23"/>
    </location>
</feature>
<proteinExistence type="inferred from homology"/>
<reference evidence="8" key="1">
    <citation type="submission" date="2023-08" db="EMBL/GenBank/DDBJ databases">
        <authorList>
            <person name="Audoor S."/>
            <person name="Bilcke G."/>
        </authorList>
    </citation>
    <scope>NUCLEOTIDE SEQUENCE</scope>
</reference>
<feature type="transmembrane region" description="Helical" evidence="7">
    <location>
        <begin position="647"/>
        <end position="680"/>
    </location>
</feature>
<dbReference type="GO" id="GO:0016020">
    <property type="term" value="C:membrane"/>
    <property type="evidence" value="ECO:0007669"/>
    <property type="project" value="UniProtKB-SubCell"/>
</dbReference>
<comment type="similarity">
    <text evidence="2 7">Belongs to the nonaspanin (TM9SF) (TC 9.A.2) family.</text>
</comment>
<organism evidence="8 9">
    <name type="scientific">Cylindrotheca closterium</name>
    <dbReference type="NCBI Taxonomy" id="2856"/>
    <lineage>
        <taxon>Eukaryota</taxon>
        <taxon>Sar</taxon>
        <taxon>Stramenopiles</taxon>
        <taxon>Ochrophyta</taxon>
        <taxon>Bacillariophyta</taxon>
        <taxon>Bacillariophyceae</taxon>
        <taxon>Bacillariophycidae</taxon>
        <taxon>Bacillariales</taxon>
        <taxon>Bacillariaceae</taxon>
        <taxon>Cylindrotheca</taxon>
    </lineage>
</organism>
<keyword evidence="6 7" id="KW-0472">Membrane</keyword>
<dbReference type="AlphaFoldDB" id="A0AAD2FPL8"/>
<feature type="transmembrane region" description="Helical" evidence="7">
    <location>
        <begin position="598"/>
        <end position="626"/>
    </location>
</feature>
<sequence length="796" mass="90257">MQRNNILFLVLLVLYSGVISVSAADAAAATTKPLVKRVKTVGPDRKKYKELQADMKSQASAAAVRVAAEAVDPKAIRRERERSHRREKVKERRVAFEKARRKPRTILVNKDQIDTKTLTKINNQKRLNTKEKKQIENIELKTYRDLRKQGVDEVSNTKQSKMLREYRLRNKKRRGVFRKKESSMAQILFPGVSPEDYMRDEKVWIYTDLVESRLTPVPFDVYDLPGYFEEVETRWLKKQRLRRNLGSRLLGHDLKPAPFDLQVEKDMPCTVFGKSYIGSKELQWLRQLVERQYRVHLQLDSLPVLLKSHDLNFALRGYPIGFKLPDDKKIYLYNHFKFTITYHEDPSTFQGVRITGFEVHPVSVMHDAMGESCSGYNVENQSDRSTFVSLEKELGKTPVLFSYDVKWVPNEDIEWSDRWDVYLVGSPDDEIHYYSIVNSLMIVVVMTAAIASIMVRTLRNDIAGYNEIVDLEEGDDETGWKLVHGDVFRAPAFSPMALSILVGTGVQIGVAGFLAVILSVIHVTNAMNKGQMLTSLILLYVFCGSIAGYVSSRVYTLAKGTAWKLNTFLTATALPGFCVVMFSILNIFLSVVNAASSVSFLTICVLFILWICVASPLVFLGAFVGLRFKSIEVSCKTNSIARIIPDSIWSTAPAVTAMVGGVLPFGAVCIELAFIMSALWLHQLYYVMGFLLAVGVVLLATCAQVAIVMCYLQLCAEDYRWWWKSFWNCATGGIYILLYSIWFLTSRLKMVGGLPVVIYMTYMTMISLLFGIFCGSIGFLSSLWFTKKIYGSVKLD</sequence>
<evidence type="ECO:0000256" key="5">
    <source>
        <dbReference type="ARBA" id="ARBA00022989"/>
    </source>
</evidence>
<feature type="transmembrane region" description="Helical" evidence="7">
    <location>
        <begin position="533"/>
        <end position="556"/>
    </location>
</feature>
<comment type="caution">
    <text evidence="8">The sequence shown here is derived from an EMBL/GenBank/DDBJ whole genome shotgun (WGS) entry which is preliminary data.</text>
</comment>
<keyword evidence="3 7" id="KW-0812">Transmembrane</keyword>
<evidence type="ECO:0000256" key="1">
    <source>
        <dbReference type="ARBA" id="ARBA00004141"/>
    </source>
</evidence>
<feature type="transmembrane region" description="Helical" evidence="7">
    <location>
        <begin position="686"/>
        <end position="714"/>
    </location>
</feature>
<keyword evidence="5 7" id="KW-1133">Transmembrane helix</keyword>
<dbReference type="Proteomes" id="UP001295423">
    <property type="component" value="Unassembled WGS sequence"/>
</dbReference>
<gene>
    <name evidence="8" type="ORF">CYCCA115_LOCUS11626</name>
</gene>
<evidence type="ECO:0000256" key="6">
    <source>
        <dbReference type="ARBA" id="ARBA00023136"/>
    </source>
</evidence>
<feature type="transmembrane region" description="Helical" evidence="7">
    <location>
        <begin position="726"/>
        <end position="744"/>
    </location>
</feature>
<evidence type="ECO:0000256" key="4">
    <source>
        <dbReference type="ARBA" id="ARBA00022729"/>
    </source>
</evidence>